<dbReference type="Proteomes" id="UP000092154">
    <property type="component" value="Unassembled WGS sequence"/>
</dbReference>
<name>A0A1B7NI58_9AGAM</name>
<protein>
    <submittedName>
        <fullName evidence="2">Uncharacterized protein</fullName>
    </submittedName>
</protein>
<dbReference type="OrthoDB" id="2844223at2759"/>
<dbReference type="AlphaFoldDB" id="A0A1B7NI58"/>
<proteinExistence type="predicted"/>
<keyword evidence="3" id="KW-1185">Reference proteome</keyword>
<dbReference type="InParanoid" id="A0A1B7NI58"/>
<sequence length="356" mass="39925">MCVHDKLQDIRFPVPEEIRSIAAQLEEYVRTLIRERKEEEEALQREEALRLQKAREERQKRVQAFYRCLIEKGLLDEDDAKQLSSGSLNCPLCSAHQESCRACKVISCSNRDCKASSAIPIMKCRIHSSKGYCTSCLESPPAAGVLPLMGQCPICTLWFCSEELSWCIGRPDLNEGTSVIEPLSSPTTCGSGLVTRLHPTRPVSCISAACEVVSHRARRRCCNASCWSAPSMITLSVCPDCPTEDSFSCPCDRYWTCGSCESQSSSTTRLITCPRCHQSFCPLCEYILHCKLCGRVGLCYDCMEEAESIDVEHTHHDVDNIFIKCRDCEGLFCEACADHAERFRCESDALVMRGHF</sequence>
<feature type="coiled-coil region" evidence="1">
    <location>
        <begin position="22"/>
        <end position="59"/>
    </location>
</feature>
<evidence type="ECO:0000313" key="2">
    <source>
        <dbReference type="EMBL" id="OAX44593.1"/>
    </source>
</evidence>
<accession>A0A1B7NI58</accession>
<evidence type="ECO:0000256" key="1">
    <source>
        <dbReference type="SAM" id="Coils"/>
    </source>
</evidence>
<keyword evidence="1" id="KW-0175">Coiled coil</keyword>
<evidence type="ECO:0000313" key="3">
    <source>
        <dbReference type="Proteomes" id="UP000092154"/>
    </source>
</evidence>
<dbReference type="EMBL" id="KV448123">
    <property type="protein sequence ID" value="OAX44593.1"/>
    <property type="molecule type" value="Genomic_DNA"/>
</dbReference>
<organism evidence="2 3">
    <name type="scientific">Rhizopogon vinicolor AM-OR11-026</name>
    <dbReference type="NCBI Taxonomy" id="1314800"/>
    <lineage>
        <taxon>Eukaryota</taxon>
        <taxon>Fungi</taxon>
        <taxon>Dikarya</taxon>
        <taxon>Basidiomycota</taxon>
        <taxon>Agaricomycotina</taxon>
        <taxon>Agaricomycetes</taxon>
        <taxon>Agaricomycetidae</taxon>
        <taxon>Boletales</taxon>
        <taxon>Suillineae</taxon>
        <taxon>Rhizopogonaceae</taxon>
        <taxon>Rhizopogon</taxon>
    </lineage>
</organism>
<gene>
    <name evidence="2" type="ORF">K503DRAFT_764805</name>
</gene>
<reference evidence="2 3" key="1">
    <citation type="submission" date="2016-06" db="EMBL/GenBank/DDBJ databases">
        <title>Comparative genomics of the ectomycorrhizal sister species Rhizopogon vinicolor and Rhizopogon vesiculosus (Basidiomycota: Boletales) reveals a divergence of the mating type B locus.</title>
        <authorList>
            <consortium name="DOE Joint Genome Institute"/>
            <person name="Mujic A.B."/>
            <person name="Kuo A."/>
            <person name="Tritt A."/>
            <person name="Lipzen A."/>
            <person name="Chen C."/>
            <person name="Johnson J."/>
            <person name="Sharma A."/>
            <person name="Barry K."/>
            <person name="Grigoriev I.V."/>
            <person name="Spatafora J.W."/>
        </authorList>
    </citation>
    <scope>NUCLEOTIDE SEQUENCE [LARGE SCALE GENOMIC DNA]</scope>
    <source>
        <strain evidence="2 3">AM-OR11-026</strain>
    </source>
</reference>